<organism evidence="6 7">
    <name type="scientific">Sinanaerobacter chloroacetimidivorans</name>
    <dbReference type="NCBI Taxonomy" id="2818044"/>
    <lineage>
        <taxon>Bacteria</taxon>
        <taxon>Bacillati</taxon>
        <taxon>Bacillota</taxon>
        <taxon>Clostridia</taxon>
        <taxon>Peptostreptococcales</taxon>
        <taxon>Anaerovoracaceae</taxon>
        <taxon>Sinanaerobacter</taxon>
    </lineage>
</organism>
<dbReference type="InterPro" id="IPR050678">
    <property type="entry name" value="DNA_Partitioning_ATPase"/>
</dbReference>
<reference evidence="6" key="1">
    <citation type="submission" date="2021-04" db="EMBL/GenBank/DDBJ databases">
        <title>Sinoanaerobacter chloroacetimidivorans sp. nov., an obligate anaerobic bacterium isolated from anaerobic sludge.</title>
        <authorList>
            <person name="Bao Y."/>
        </authorList>
    </citation>
    <scope>NUCLEOTIDE SEQUENCE</scope>
    <source>
        <strain evidence="6">BAD-6</strain>
    </source>
</reference>
<evidence type="ECO:0000256" key="3">
    <source>
        <dbReference type="ARBA" id="ARBA00062323"/>
    </source>
</evidence>
<dbReference type="Gene3D" id="3.40.50.300">
    <property type="entry name" value="P-loop containing nucleotide triphosphate hydrolases"/>
    <property type="match status" value="1"/>
</dbReference>
<dbReference type="RefSeq" id="WP_227017684.1">
    <property type="nucleotide sequence ID" value="NZ_JAGSND010000003.1"/>
</dbReference>
<evidence type="ECO:0000313" key="7">
    <source>
        <dbReference type="Proteomes" id="UP000675664"/>
    </source>
</evidence>
<evidence type="ECO:0000259" key="5">
    <source>
        <dbReference type="Pfam" id="PF13614"/>
    </source>
</evidence>
<evidence type="ECO:0000256" key="4">
    <source>
        <dbReference type="ARBA" id="ARBA00071824"/>
    </source>
</evidence>
<dbReference type="InterPro" id="IPR025669">
    <property type="entry name" value="AAA_dom"/>
</dbReference>
<dbReference type="PANTHER" id="PTHR13696:SF99">
    <property type="entry name" value="COBYRINIC ACID AC-DIAMIDE SYNTHASE"/>
    <property type="match status" value="1"/>
</dbReference>
<dbReference type="FunFam" id="3.40.50.300:FF:000285">
    <property type="entry name" value="Sporulation initiation inhibitor Soj"/>
    <property type="match status" value="1"/>
</dbReference>
<dbReference type="SUPFAM" id="SSF52540">
    <property type="entry name" value="P-loop containing nucleoside triphosphate hydrolases"/>
    <property type="match status" value="1"/>
</dbReference>
<dbReference type="CDD" id="cd02042">
    <property type="entry name" value="ParAB_family"/>
    <property type="match status" value="1"/>
</dbReference>
<comment type="subunit">
    <text evidence="3">Dimerizes in the presence of ATP but not ADP; ATP-binding is required for double-stranded (ds)DNA-binding. Interacts with DnaA.</text>
</comment>
<comment type="similarity">
    <text evidence="1">Belongs to the ParA family.</text>
</comment>
<comment type="catalytic activity">
    <reaction evidence="2">
        <text>ATP + H2O = ADP + phosphate + H(+)</text>
        <dbReference type="Rhea" id="RHEA:13065"/>
        <dbReference type="ChEBI" id="CHEBI:15377"/>
        <dbReference type="ChEBI" id="CHEBI:15378"/>
        <dbReference type="ChEBI" id="CHEBI:30616"/>
        <dbReference type="ChEBI" id="CHEBI:43474"/>
        <dbReference type="ChEBI" id="CHEBI:456216"/>
    </reaction>
</comment>
<protein>
    <recommendedName>
        <fullName evidence="4">Sporulation initiation inhibitor protein Soj</fullName>
    </recommendedName>
</protein>
<dbReference type="InterPro" id="IPR027417">
    <property type="entry name" value="P-loop_NTPase"/>
</dbReference>
<dbReference type="Proteomes" id="UP000675664">
    <property type="component" value="Unassembled WGS sequence"/>
</dbReference>
<accession>A0A8J7VYS4</accession>
<gene>
    <name evidence="6" type="ORF">KCX82_06705</name>
</gene>
<proteinExistence type="inferred from homology"/>
<sequence length="262" mass="28701">MSKTVVITNQKGGVGKTSTASAIISGLAEKGYKTLAIDLDPQGNLGFCLGAEIDNSPTVYELMKGTVSIDKIIQNNHGIDIIPSNILLSGAELEFSQIGREYLLKKGIAPIVDQYDYIIIDTPPALNILTVNAYTATDNLIIPMVPEILSLLGISQLSETIALVKNIYNPKIEVLGILLNKYDKRRLLTKDVEEMAEIIAKELNTKVFETKIRSSVAVAEAPAHGESIYQYAPRATSTKDYRNFVEELISEKGMKLDGKEKQ</sequence>
<dbReference type="PANTHER" id="PTHR13696">
    <property type="entry name" value="P-LOOP CONTAINING NUCLEOSIDE TRIPHOSPHATE HYDROLASE"/>
    <property type="match status" value="1"/>
</dbReference>
<dbReference type="EMBL" id="JAGSND010000003">
    <property type="protein sequence ID" value="MBR0597554.1"/>
    <property type="molecule type" value="Genomic_DNA"/>
</dbReference>
<evidence type="ECO:0000256" key="2">
    <source>
        <dbReference type="ARBA" id="ARBA00049360"/>
    </source>
</evidence>
<name>A0A8J7VYS4_9FIRM</name>
<reference evidence="6" key="2">
    <citation type="submission" date="2021-04" db="EMBL/GenBank/DDBJ databases">
        <authorList>
            <person name="Liu J."/>
        </authorList>
    </citation>
    <scope>NUCLEOTIDE SEQUENCE</scope>
    <source>
        <strain evidence="6">BAD-6</strain>
    </source>
</reference>
<dbReference type="AlphaFoldDB" id="A0A8J7VYS4"/>
<evidence type="ECO:0000256" key="1">
    <source>
        <dbReference type="ARBA" id="ARBA00006976"/>
    </source>
</evidence>
<feature type="domain" description="AAA" evidence="5">
    <location>
        <begin position="3"/>
        <end position="174"/>
    </location>
</feature>
<dbReference type="Pfam" id="PF13614">
    <property type="entry name" value="AAA_31"/>
    <property type="match status" value="1"/>
</dbReference>
<evidence type="ECO:0000313" key="6">
    <source>
        <dbReference type="EMBL" id="MBR0597554.1"/>
    </source>
</evidence>
<keyword evidence="7" id="KW-1185">Reference proteome</keyword>
<comment type="caution">
    <text evidence="6">The sequence shown here is derived from an EMBL/GenBank/DDBJ whole genome shotgun (WGS) entry which is preliminary data.</text>
</comment>